<keyword evidence="6 9" id="KW-0238">DNA-binding</keyword>
<dbReference type="PROSITE" id="PS50023">
    <property type="entry name" value="LIM_DOMAIN_2"/>
    <property type="match status" value="2"/>
</dbReference>
<evidence type="ECO:0000256" key="3">
    <source>
        <dbReference type="ARBA" id="ARBA00022737"/>
    </source>
</evidence>
<accession>A0A834XPT0</accession>
<dbReference type="GO" id="GO:0030182">
    <property type="term" value="P:neuron differentiation"/>
    <property type="evidence" value="ECO:0007669"/>
    <property type="project" value="TreeGrafter"/>
</dbReference>
<keyword evidence="3" id="KW-0677">Repeat</keyword>
<evidence type="ECO:0000256" key="5">
    <source>
        <dbReference type="ARBA" id="ARBA00023038"/>
    </source>
</evidence>
<feature type="domain" description="Homeobox" evidence="14">
    <location>
        <begin position="169"/>
        <end position="229"/>
    </location>
</feature>
<keyword evidence="5 10" id="KW-0440">LIM domain</keyword>
<feature type="compositionally biased region" description="Basic and acidic residues" evidence="12">
    <location>
        <begin position="233"/>
        <end position="258"/>
    </location>
</feature>
<dbReference type="InterPro" id="IPR001781">
    <property type="entry name" value="Znf_LIM"/>
</dbReference>
<comment type="subcellular location">
    <subcellularLocation>
        <location evidence="1 9 11">Nucleus</location>
    </subcellularLocation>
</comment>
<evidence type="ECO:0000256" key="12">
    <source>
        <dbReference type="SAM" id="MobiDB-lite"/>
    </source>
</evidence>
<evidence type="ECO:0000313" key="16">
    <source>
        <dbReference type="Proteomes" id="UP000639338"/>
    </source>
</evidence>
<keyword evidence="7 9" id="KW-0371">Homeobox</keyword>
<dbReference type="CDD" id="cd00086">
    <property type="entry name" value="homeodomain"/>
    <property type="match status" value="1"/>
</dbReference>
<dbReference type="Gene3D" id="2.10.110.10">
    <property type="entry name" value="Cysteine Rich Protein"/>
    <property type="match status" value="2"/>
</dbReference>
<dbReference type="OrthoDB" id="10068367at2759"/>
<dbReference type="InterPro" id="IPR050453">
    <property type="entry name" value="LIM_Homeobox_TF"/>
</dbReference>
<evidence type="ECO:0000256" key="8">
    <source>
        <dbReference type="ARBA" id="ARBA00023242"/>
    </source>
</evidence>
<dbReference type="SMART" id="SM00389">
    <property type="entry name" value="HOX"/>
    <property type="match status" value="1"/>
</dbReference>
<feature type="domain" description="LIM zinc-binding" evidence="13">
    <location>
        <begin position="26"/>
        <end position="85"/>
    </location>
</feature>
<evidence type="ECO:0000256" key="9">
    <source>
        <dbReference type="PROSITE-ProRule" id="PRU00108"/>
    </source>
</evidence>
<reference evidence="15 16" key="1">
    <citation type="submission" date="2020-08" db="EMBL/GenBank/DDBJ databases">
        <title>Aphidius gifuensis genome sequencing and assembly.</title>
        <authorList>
            <person name="Du Z."/>
        </authorList>
    </citation>
    <scope>NUCLEOTIDE SEQUENCE [LARGE SCALE GENOMIC DNA]</scope>
    <source>
        <strain evidence="15">YNYX2018</strain>
        <tissue evidence="15">Adults</tissue>
    </source>
</reference>
<feature type="compositionally biased region" description="Basic and acidic residues" evidence="12">
    <location>
        <begin position="160"/>
        <end position="169"/>
    </location>
</feature>
<dbReference type="PANTHER" id="PTHR24208:SF166">
    <property type="entry name" value="LIM HOMEOBOX TRANSCRIPTION FACTOR 1 ALPHA, ISOFORM B"/>
    <property type="match status" value="1"/>
</dbReference>
<name>A0A834XPT0_APHGI</name>
<proteinExistence type="predicted"/>
<sequence>MPFRQSNNGNNDPPITVKTEAGLLEPICASCGRKIKDRFLMRVADRSYHEDCLSCSACSCPLSHSCFTRDLKLYCRNDYERIYGVKCVKCARCLEKINCSELVMRVANLVFHVECFACCMCGQTLPPGAHYVLRQGQPICRRDYEHEYYLSSPQDDDLMDDNRPRDGRRGPKRPRTILTSAQRRQFKASFELSPKPCRKVREALAKDTGLSVRVVQVWFQNQRAKMKKLQRKAKTDPNADKETKDERRTESPHSDHSHYLNALSMRDGESSSFSSATQPLNPNNPYSPEDTYPGNSGESFCSSDLSLDGTEVGFDIGDNETTVNDGNNHQIGHSNHNSTIDTPTLSQSLHAAMHNPIDKLFMMQDSYFRGDHV</sequence>
<feature type="DNA-binding region" description="Homeobox" evidence="9">
    <location>
        <begin position="171"/>
        <end position="230"/>
    </location>
</feature>
<feature type="region of interest" description="Disordered" evidence="12">
    <location>
        <begin position="225"/>
        <end position="304"/>
    </location>
</feature>
<evidence type="ECO:0000259" key="13">
    <source>
        <dbReference type="PROSITE" id="PS50023"/>
    </source>
</evidence>
<dbReference type="GO" id="GO:0005634">
    <property type="term" value="C:nucleus"/>
    <property type="evidence" value="ECO:0007669"/>
    <property type="project" value="UniProtKB-SubCell"/>
</dbReference>
<feature type="domain" description="LIM zinc-binding" evidence="13">
    <location>
        <begin position="88"/>
        <end position="150"/>
    </location>
</feature>
<feature type="region of interest" description="Disordered" evidence="12">
    <location>
        <begin position="152"/>
        <end position="177"/>
    </location>
</feature>
<dbReference type="AlphaFoldDB" id="A0A834XPT0"/>
<organism evidence="15 16">
    <name type="scientific">Aphidius gifuensis</name>
    <name type="common">Parasitoid wasp</name>
    <dbReference type="NCBI Taxonomy" id="684658"/>
    <lineage>
        <taxon>Eukaryota</taxon>
        <taxon>Metazoa</taxon>
        <taxon>Ecdysozoa</taxon>
        <taxon>Arthropoda</taxon>
        <taxon>Hexapoda</taxon>
        <taxon>Insecta</taxon>
        <taxon>Pterygota</taxon>
        <taxon>Neoptera</taxon>
        <taxon>Endopterygota</taxon>
        <taxon>Hymenoptera</taxon>
        <taxon>Apocrita</taxon>
        <taxon>Ichneumonoidea</taxon>
        <taxon>Braconidae</taxon>
        <taxon>Aphidiinae</taxon>
        <taxon>Aphidius</taxon>
    </lineage>
</organism>
<dbReference type="SUPFAM" id="SSF46689">
    <property type="entry name" value="Homeodomain-like"/>
    <property type="match status" value="1"/>
</dbReference>
<dbReference type="FunFam" id="1.10.10.60:FF:000227">
    <property type="entry name" value="LIM homeobox transcription factor"/>
    <property type="match status" value="1"/>
</dbReference>
<dbReference type="GO" id="GO:0000977">
    <property type="term" value="F:RNA polymerase II transcription regulatory region sequence-specific DNA binding"/>
    <property type="evidence" value="ECO:0007669"/>
    <property type="project" value="TreeGrafter"/>
</dbReference>
<keyword evidence="2 10" id="KW-0479">Metal-binding</keyword>
<gene>
    <name evidence="15" type="ORF">HCN44_007479</name>
</gene>
<dbReference type="SUPFAM" id="SSF57716">
    <property type="entry name" value="Glucocorticoid receptor-like (DNA-binding domain)"/>
    <property type="match status" value="2"/>
</dbReference>
<keyword evidence="8 9" id="KW-0539">Nucleus</keyword>
<dbReference type="Pfam" id="PF00046">
    <property type="entry name" value="Homeodomain"/>
    <property type="match status" value="1"/>
</dbReference>
<evidence type="ECO:0000256" key="10">
    <source>
        <dbReference type="PROSITE-ProRule" id="PRU00125"/>
    </source>
</evidence>
<keyword evidence="4 10" id="KW-0862">Zinc</keyword>
<dbReference type="SMART" id="SM00132">
    <property type="entry name" value="LIM"/>
    <property type="match status" value="2"/>
</dbReference>
<evidence type="ECO:0000256" key="11">
    <source>
        <dbReference type="RuleBase" id="RU000682"/>
    </source>
</evidence>
<dbReference type="Gene3D" id="1.10.10.60">
    <property type="entry name" value="Homeodomain-like"/>
    <property type="match status" value="1"/>
</dbReference>
<dbReference type="InterPro" id="IPR009057">
    <property type="entry name" value="Homeodomain-like_sf"/>
</dbReference>
<dbReference type="PROSITE" id="PS50071">
    <property type="entry name" value="HOMEOBOX_2"/>
    <property type="match status" value="1"/>
</dbReference>
<evidence type="ECO:0000256" key="4">
    <source>
        <dbReference type="ARBA" id="ARBA00022833"/>
    </source>
</evidence>
<dbReference type="Pfam" id="PF00412">
    <property type="entry name" value="LIM"/>
    <property type="match status" value="2"/>
</dbReference>
<dbReference type="FunFam" id="2.10.110.10:FF:000006">
    <property type="entry name" value="LIM homeobox transcription factor 1-beta"/>
    <property type="match status" value="1"/>
</dbReference>
<dbReference type="EMBL" id="JACMRX010000005">
    <property type="protein sequence ID" value="KAF7989169.1"/>
    <property type="molecule type" value="Genomic_DNA"/>
</dbReference>
<evidence type="ECO:0000256" key="6">
    <source>
        <dbReference type="ARBA" id="ARBA00023125"/>
    </source>
</evidence>
<dbReference type="InterPro" id="IPR017970">
    <property type="entry name" value="Homeobox_CS"/>
</dbReference>
<dbReference type="InterPro" id="IPR001356">
    <property type="entry name" value="HD"/>
</dbReference>
<dbReference type="PROSITE" id="PS00027">
    <property type="entry name" value="HOMEOBOX_1"/>
    <property type="match status" value="1"/>
</dbReference>
<feature type="compositionally biased region" description="Polar residues" evidence="12">
    <location>
        <begin position="293"/>
        <end position="304"/>
    </location>
</feature>
<feature type="compositionally biased region" description="Polar residues" evidence="12">
    <location>
        <begin position="270"/>
        <end position="286"/>
    </location>
</feature>
<evidence type="ECO:0000256" key="1">
    <source>
        <dbReference type="ARBA" id="ARBA00004123"/>
    </source>
</evidence>
<dbReference type="PANTHER" id="PTHR24208">
    <property type="entry name" value="LIM/HOMEOBOX PROTEIN LHX"/>
    <property type="match status" value="1"/>
</dbReference>
<evidence type="ECO:0000313" key="15">
    <source>
        <dbReference type="EMBL" id="KAF7989169.1"/>
    </source>
</evidence>
<comment type="caution">
    <text evidence="15">The sequence shown here is derived from an EMBL/GenBank/DDBJ whole genome shotgun (WGS) entry which is preliminary data.</text>
</comment>
<protein>
    <submittedName>
        <fullName evidence="15">Uncharacterized protein</fullName>
    </submittedName>
</protein>
<keyword evidence="16" id="KW-1185">Reference proteome</keyword>
<dbReference type="GO" id="GO:0046872">
    <property type="term" value="F:metal ion binding"/>
    <property type="evidence" value="ECO:0007669"/>
    <property type="project" value="UniProtKB-KW"/>
</dbReference>
<dbReference type="PROSITE" id="PS00478">
    <property type="entry name" value="LIM_DOMAIN_1"/>
    <property type="match status" value="2"/>
</dbReference>
<dbReference type="Proteomes" id="UP000639338">
    <property type="component" value="Unassembled WGS sequence"/>
</dbReference>
<evidence type="ECO:0000259" key="14">
    <source>
        <dbReference type="PROSITE" id="PS50071"/>
    </source>
</evidence>
<dbReference type="GO" id="GO:0000981">
    <property type="term" value="F:DNA-binding transcription factor activity, RNA polymerase II-specific"/>
    <property type="evidence" value="ECO:0007669"/>
    <property type="project" value="InterPro"/>
</dbReference>
<evidence type="ECO:0000256" key="2">
    <source>
        <dbReference type="ARBA" id="ARBA00022723"/>
    </source>
</evidence>
<dbReference type="CDD" id="cd09371">
    <property type="entry name" value="LIM1_Lmx1b"/>
    <property type="match status" value="1"/>
</dbReference>
<evidence type="ECO:0000256" key="7">
    <source>
        <dbReference type="ARBA" id="ARBA00023155"/>
    </source>
</evidence>